<comment type="caution">
    <text evidence="2">The sequence shown here is derived from an EMBL/GenBank/DDBJ whole genome shotgun (WGS) entry which is preliminary data.</text>
</comment>
<evidence type="ECO:0000313" key="2">
    <source>
        <dbReference type="EMBL" id="MBF6025267.1"/>
    </source>
</evidence>
<proteinExistence type="predicted"/>
<dbReference type="Proteomes" id="UP001429984">
    <property type="component" value="Unassembled WGS sequence"/>
</dbReference>
<reference evidence="2 3" key="1">
    <citation type="submission" date="2020-11" db="EMBL/GenBank/DDBJ databases">
        <title>Draft Genome Sequence and Secondary Metabolite Biosynthetic Potential of the Lysobacter niastensis Type strain DSM 18481.</title>
        <authorList>
            <person name="Turrini P."/>
            <person name="Artuso I."/>
            <person name="Tescari M."/>
            <person name="Lugli G.A."/>
            <person name="Frangipani E."/>
            <person name="Ventura M."/>
            <person name="Visca P."/>
        </authorList>
    </citation>
    <scope>NUCLEOTIDE SEQUENCE [LARGE SCALE GENOMIC DNA]</scope>
    <source>
        <strain evidence="2 3">DSM 18481</strain>
    </source>
</reference>
<gene>
    <name evidence="2" type="ORF">IU514_14630</name>
</gene>
<protein>
    <recommendedName>
        <fullName evidence="4">Phosphatase PAP2 family protein</fullName>
    </recommendedName>
</protein>
<dbReference type="RefSeq" id="WP_194931876.1">
    <property type="nucleotide sequence ID" value="NZ_JADLZT010000008.1"/>
</dbReference>
<evidence type="ECO:0000256" key="1">
    <source>
        <dbReference type="SAM" id="Phobius"/>
    </source>
</evidence>
<feature type="transmembrane region" description="Helical" evidence="1">
    <location>
        <begin position="33"/>
        <end position="51"/>
    </location>
</feature>
<keyword evidence="1" id="KW-0812">Transmembrane</keyword>
<keyword evidence="1" id="KW-1133">Transmembrane helix</keyword>
<sequence>MKAFTKWLLAMAVALVCVAAAFAINRFFLSGHWFYDAASVAIFVAVILYILTGIKERPEG</sequence>
<evidence type="ECO:0008006" key="4">
    <source>
        <dbReference type="Google" id="ProtNLM"/>
    </source>
</evidence>
<dbReference type="EMBL" id="JADLZT010000008">
    <property type="protein sequence ID" value="MBF6025267.1"/>
    <property type="molecule type" value="Genomic_DNA"/>
</dbReference>
<evidence type="ECO:0000313" key="3">
    <source>
        <dbReference type="Proteomes" id="UP001429984"/>
    </source>
</evidence>
<keyword evidence="1" id="KW-0472">Membrane</keyword>
<keyword evidence="3" id="KW-1185">Reference proteome</keyword>
<organism evidence="2 3">
    <name type="scientific">Lysobacter niastensis</name>
    <dbReference type="NCBI Taxonomy" id="380629"/>
    <lineage>
        <taxon>Bacteria</taxon>
        <taxon>Pseudomonadati</taxon>
        <taxon>Pseudomonadota</taxon>
        <taxon>Gammaproteobacteria</taxon>
        <taxon>Lysobacterales</taxon>
        <taxon>Lysobacteraceae</taxon>
        <taxon>Lysobacter</taxon>
    </lineage>
</organism>
<accession>A0ABS0BBI3</accession>
<name>A0ABS0BBI3_9GAMM</name>